<evidence type="ECO:0000256" key="1">
    <source>
        <dbReference type="SAM" id="Phobius"/>
    </source>
</evidence>
<keyword evidence="3" id="KW-1185">Reference proteome</keyword>
<feature type="transmembrane region" description="Helical" evidence="1">
    <location>
        <begin position="97"/>
        <end position="121"/>
    </location>
</feature>
<keyword evidence="1" id="KW-1133">Transmembrane helix</keyword>
<feature type="transmembrane region" description="Helical" evidence="1">
    <location>
        <begin position="483"/>
        <end position="508"/>
    </location>
</feature>
<keyword evidence="1" id="KW-0472">Membrane</keyword>
<sequence>MVARLFRLRLALLGGRFRGSFGRGLRAALGALLLTAAAVALALLPVLLLPAGTDRAIADQLIGALVLLAVLLVPFFENRRHLEPRQFAQLPAGPAAIACALLITTVVSWPFLLLLVWLGALGALRPEWHDPGWFAPLALGLAALFALTSARLASALSKLLVGRRLAGAVRTVGAVLLVAFLPVAVFAGASIIRAEGRAAAVEAAQLVGWTPFGAPFAALAFAADGELDAALVRLAVLAGGLILLLAAWIPIAVVSAQSVERPADPGAARTGLGWFERFAARPSQVIAARQLTYWARDPRYRVALFAIPIAPAVMMLAFWIAGAELNALSLVPLPVILLLLGWSQHNDVSMDSTAIWEHVASGVRGRADRTGRLAPVMMLGVPLALIGSSITVTVLGDWRVLPAVIGMNLAVLLVACAVSSVFSVAMPYPATRPGESPFVQPQWSGSGSGLAQTLSMLIALALSVPPVWFSVLAIIDVAFVENIWALVFGVGYGAVVLALGVLLGGWLFDRSGPELIAVTQVFD</sequence>
<evidence type="ECO:0008006" key="4">
    <source>
        <dbReference type="Google" id="ProtNLM"/>
    </source>
</evidence>
<keyword evidence="1" id="KW-0812">Transmembrane</keyword>
<feature type="transmembrane region" description="Helical" evidence="1">
    <location>
        <begin position="450"/>
        <end position="471"/>
    </location>
</feature>
<feature type="transmembrane region" description="Helical" evidence="1">
    <location>
        <begin position="57"/>
        <end position="76"/>
    </location>
</feature>
<feature type="transmembrane region" description="Helical" evidence="1">
    <location>
        <begin position="174"/>
        <end position="194"/>
    </location>
</feature>
<feature type="transmembrane region" description="Helical" evidence="1">
    <location>
        <begin position="407"/>
        <end position="430"/>
    </location>
</feature>
<evidence type="ECO:0000313" key="2">
    <source>
        <dbReference type="EMBL" id="PRI10898.1"/>
    </source>
</evidence>
<name>A0A2S9QMT7_9MICO</name>
<reference evidence="2 3" key="1">
    <citation type="journal article" date="2017" name="New Microbes New Infect">
        <title>Genome sequence of 'Leucobacter massiliensis' sp. nov. isolated from human pharynx after travel to the 2014 Hajj.</title>
        <authorList>
            <person name="Leangapichart T."/>
            <person name="Gautret P."/>
            <person name="Nguyen T.T."/>
            <person name="Armstrong N."/>
            <person name="Rolain J.M."/>
        </authorList>
    </citation>
    <scope>NUCLEOTIDE SEQUENCE [LARGE SCALE GENOMIC DNA]</scope>
    <source>
        <strain evidence="2 3">122RC15</strain>
    </source>
</reference>
<proteinExistence type="predicted"/>
<organism evidence="2 3">
    <name type="scientific">Leucobacter massiliensis</name>
    <dbReference type="NCBI Taxonomy" id="1686285"/>
    <lineage>
        <taxon>Bacteria</taxon>
        <taxon>Bacillati</taxon>
        <taxon>Actinomycetota</taxon>
        <taxon>Actinomycetes</taxon>
        <taxon>Micrococcales</taxon>
        <taxon>Microbacteriaceae</taxon>
        <taxon>Leucobacter</taxon>
    </lineage>
</organism>
<feature type="transmembrane region" description="Helical" evidence="1">
    <location>
        <begin position="300"/>
        <end position="320"/>
    </location>
</feature>
<feature type="transmembrane region" description="Helical" evidence="1">
    <location>
        <begin position="373"/>
        <end position="395"/>
    </location>
</feature>
<protein>
    <recommendedName>
        <fullName evidence="4">ABC-2 type transport system permease protein</fullName>
    </recommendedName>
</protein>
<feature type="transmembrane region" description="Helical" evidence="1">
    <location>
        <begin position="206"/>
        <end position="223"/>
    </location>
</feature>
<gene>
    <name evidence="2" type="ORF">B4915_08395</name>
</gene>
<dbReference type="Proteomes" id="UP000238650">
    <property type="component" value="Unassembled WGS sequence"/>
</dbReference>
<accession>A0A2S9QMT7</accession>
<feature type="transmembrane region" description="Helical" evidence="1">
    <location>
        <begin position="27"/>
        <end position="51"/>
    </location>
</feature>
<feature type="transmembrane region" description="Helical" evidence="1">
    <location>
        <begin position="133"/>
        <end position="153"/>
    </location>
</feature>
<feature type="transmembrane region" description="Helical" evidence="1">
    <location>
        <begin position="327"/>
        <end position="343"/>
    </location>
</feature>
<dbReference type="OrthoDB" id="3261041at2"/>
<dbReference type="AlphaFoldDB" id="A0A2S9QMT7"/>
<evidence type="ECO:0000313" key="3">
    <source>
        <dbReference type="Proteomes" id="UP000238650"/>
    </source>
</evidence>
<dbReference type="EMBL" id="MWZD01000017">
    <property type="protein sequence ID" value="PRI10898.1"/>
    <property type="molecule type" value="Genomic_DNA"/>
</dbReference>
<feature type="transmembrane region" description="Helical" evidence="1">
    <location>
        <begin position="230"/>
        <end position="251"/>
    </location>
</feature>
<dbReference type="RefSeq" id="WP_105805359.1">
    <property type="nucleotide sequence ID" value="NZ_MWZD01000017.1"/>
</dbReference>
<comment type="caution">
    <text evidence="2">The sequence shown here is derived from an EMBL/GenBank/DDBJ whole genome shotgun (WGS) entry which is preliminary data.</text>
</comment>